<evidence type="ECO:0000256" key="5">
    <source>
        <dbReference type="SAM" id="Phobius"/>
    </source>
</evidence>
<evidence type="ECO:0008006" key="8">
    <source>
        <dbReference type="Google" id="ProtNLM"/>
    </source>
</evidence>
<dbReference type="InterPro" id="IPR036259">
    <property type="entry name" value="MFS_trans_sf"/>
</dbReference>
<reference evidence="7" key="1">
    <citation type="journal article" date="2002" name="Science">
        <title>The draft genome of Ciona intestinalis: insights into chordate and vertebrate origins.</title>
        <authorList>
            <person name="Dehal P."/>
            <person name="Satou Y."/>
            <person name="Campbell R.K."/>
            <person name="Chapman J."/>
            <person name="Degnan B."/>
            <person name="De Tomaso A."/>
            <person name="Davidson B."/>
            <person name="Di Gregorio A."/>
            <person name="Gelpke M."/>
            <person name="Goodstein D.M."/>
            <person name="Harafuji N."/>
            <person name="Hastings K.E."/>
            <person name="Ho I."/>
            <person name="Hotta K."/>
            <person name="Huang W."/>
            <person name="Kawashima T."/>
            <person name="Lemaire P."/>
            <person name="Martinez D."/>
            <person name="Meinertzhagen I.A."/>
            <person name="Necula S."/>
            <person name="Nonaka M."/>
            <person name="Putnam N."/>
            <person name="Rash S."/>
            <person name="Saiga H."/>
            <person name="Satake M."/>
            <person name="Terry A."/>
            <person name="Yamada L."/>
            <person name="Wang H.G."/>
            <person name="Awazu S."/>
            <person name="Azumi K."/>
            <person name="Boore J."/>
            <person name="Branno M."/>
            <person name="Chin-Bow S."/>
            <person name="DeSantis R."/>
            <person name="Doyle S."/>
            <person name="Francino P."/>
            <person name="Keys D.N."/>
            <person name="Haga S."/>
            <person name="Hayashi H."/>
            <person name="Hino K."/>
            <person name="Imai K.S."/>
            <person name="Inaba K."/>
            <person name="Kano S."/>
            <person name="Kobayashi K."/>
            <person name="Kobayashi M."/>
            <person name="Lee B.I."/>
            <person name="Makabe K.W."/>
            <person name="Manohar C."/>
            <person name="Matassi G."/>
            <person name="Medina M."/>
            <person name="Mochizuki Y."/>
            <person name="Mount S."/>
            <person name="Morishita T."/>
            <person name="Miura S."/>
            <person name="Nakayama A."/>
            <person name="Nishizaka S."/>
            <person name="Nomoto H."/>
            <person name="Ohta F."/>
            <person name="Oishi K."/>
            <person name="Rigoutsos I."/>
            <person name="Sano M."/>
            <person name="Sasaki A."/>
            <person name="Sasakura Y."/>
            <person name="Shoguchi E."/>
            <person name="Shin-i T."/>
            <person name="Spagnuolo A."/>
            <person name="Stainier D."/>
            <person name="Suzuki M.M."/>
            <person name="Tassy O."/>
            <person name="Takatori N."/>
            <person name="Tokuoka M."/>
            <person name="Yagi K."/>
            <person name="Yoshizaki F."/>
            <person name="Wada S."/>
            <person name="Zhang C."/>
            <person name="Hyatt P.D."/>
            <person name="Larimer F."/>
            <person name="Detter C."/>
            <person name="Doggett N."/>
            <person name="Glavina T."/>
            <person name="Hawkins T."/>
            <person name="Richardson P."/>
            <person name="Lucas S."/>
            <person name="Kohara Y."/>
            <person name="Levine M."/>
            <person name="Satoh N."/>
            <person name="Rokhsar D.S."/>
        </authorList>
    </citation>
    <scope>NUCLEOTIDE SEQUENCE [LARGE SCALE GENOMIC DNA]</scope>
</reference>
<reference evidence="6" key="3">
    <citation type="submission" date="2025-09" db="UniProtKB">
        <authorList>
            <consortium name="Ensembl"/>
        </authorList>
    </citation>
    <scope>IDENTIFICATION</scope>
</reference>
<name>H2XSH5_CIOIN</name>
<feature type="transmembrane region" description="Helical" evidence="5">
    <location>
        <begin position="138"/>
        <end position="164"/>
    </location>
</feature>
<comment type="subcellular location">
    <subcellularLocation>
        <location evidence="1">Membrane</location>
        <topology evidence="1">Multi-pass membrane protein</topology>
    </subcellularLocation>
</comment>
<feature type="transmembrane region" description="Helical" evidence="5">
    <location>
        <begin position="111"/>
        <end position="132"/>
    </location>
</feature>
<dbReference type="SUPFAM" id="SSF103473">
    <property type="entry name" value="MFS general substrate transporter"/>
    <property type="match status" value="1"/>
</dbReference>
<evidence type="ECO:0000256" key="4">
    <source>
        <dbReference type="ARBA" id="ARBA00023136"/>
    </source>
</evidence>
<keyword evidence="4 5" id="KW-0472">Membrane</keyword>
<dbReference type="Gene3D" id="1.20.1250.20">
    <property type="entry name" value="MFS general substrate transporter like domains"/>
    <property type="match status" value="2"/>
</dbReference>
<dbReference type="GO" id="GO:0097037">
    <property type="term" value="P:heme export"/>
    <property type="evidence" value="ECO:0000318"/>
    <property type="project" value="GO_Central"/>
</dbReference>
<keyword evidence="3 5" id="KW-1133">Transmembrane helix</keyword>
<feature type="transmembrane region" description="Helical" evidence="5">
    <location>
        <begin position="244"/>
        <end position="264"/>
    </location>
</feature>
<dbReference type="Pfam" id="PF07690">
    <property type="entry name" value="MFS_1"/>
    <property type="match status" value="1"/>
</dbReference>
<dbReference type="PANTHER" id="PTHR10924">
    <property type="entry name" value="MAJOR FACILITATOR SUPERFAMILY PROTEIN-RELATED"/>
    <property type="match status" value="1"/>
</dbReference>
<dbReference type="PANTHER" id="PTHR10924:SF4">
    <property type="entry name" value="GH15861P"/>
    <property type="match status" value="1"/>
</dbReference>
<dbReference type="HOGENOM" id="CLU_632462_0_0_1"/>
<feature type="transmembrane region" description="Helical" evidence="5">
    <location>
        <begin position="54"/>
        <end position="76"/>
    </location>
</feature>
<dbReference type="Ensembl" id="ENSCINT00000036216.1">
    <property type="protein sequence ID" value="ENSCINP00000032609.1"/>
    <property type="gene ID" value="ENSCING00000021740.1"/>
</dbReference>
<reference evidence="6" key="2">
    <citation type="submission" date="2025-08" db="UniProtKB">
        <authorList>
            <consortium name="Ensembl"/>
        </authorList>
    </citation>
    <scope>IDENTIFICATION</scope>
</reference>
<dbReference type="OMA" id="IAWITEQ"/>
<feature type="transmembrane region" description="Helical" evidence="5">
    <location>
        <begin position="176"/>
        <end position="198"/>
    </location>
</feature>
<dbReference type="InterPro" id="IPR049680">
    <property type="entry name" value="FLVCR1-2_SLC49-like"/>
</dbReference>
<dbReference type="InterPro" id="IPR011701">
    <property type="entry name" value="MFS"/>
</dbReference>
<evidence type="ECO:0000256" key="2">
    <source>
        <dbReference type="ARBA" id="ARBA00022692"/>
    </source>
</evidence>
<proteinExistence type="predicted"/>
<dbReference type="GO" id="GO:0015232">
    <property type="term" value="F:heme transmembrane transporter activity"/>
    <property type="evidence" value="ECO:0000318"/>
    <property type="project" value="GO_Central"/>
</dbReference>
<keyword evidence="2 5" id="KW-0812">Transmembrane</keyword>
<dbReference type="Proteomes" id="UP000008144">
    <property type="component" value="Unassembled WGS sequence"/>
</dbReference>
<feature type="transmembrane region" description="Helical" evidence="5">
    <location>
        <begin position="311"/>
        <end position="333"/>
    </location>
</feature>
<evidence type="ECO:0000256" key="3">
    <source>
        <dbReference type="ARBA" id="ARBA00022989"/>
    </source>
</evidence>
<sequence>SETIDTTSEIKSYKVRWLILIVASLSATLRSFCQSCFSQISNVLARLLKVQLWQIDWLVVNQSICFILLTLPIAWITEQVGFRKSFIIVTGLLILGVSVERGYYLLLLGQVLLGCNITFGYAVLPLVSSIWFPSNEVASAIAIQFCSRGIGEALGSFTTPLLVNIHQSNAVVSFRLTMLFVPFVILSVVSLLVSYAFVPDSPPLPPSLAQMKKQIGSAKIHTSILESLRLNFFKVKALFSSPSFVVITTATGLVNPVFRVYTILLSSMLRKEFAGEPGLNQVSGYLLSVAWIFYTIAALLTGPVIAKTKKYRAILAFSAFIQLVAQLSIVIGMRLKLRALIYPAVLLLGAGAGMTETSLTELSVEITYPLEPSLVSSVNLIAMGCFRLIYSVVSRALLDKYGATASTLPEPILVTIGFILIISIPMRFKRMEADTPES</sequence>
<dbReference type="InParanoid" id="H2XSH5"/>
<dbReference type="GO" id="GO:0016020">
    <property type="term" value="C:membrane"/>
    <property type="evidence" value="ECO:0000318"/>
    <property type="project" value="GO_Central"/>
</dbReference>
<evidence type="ECO:0000313" key="7">
    <source>
        <dbReference type="Proteomes" id="UP000008144"/>
    </source>
</evidence>
<feature type="transmembrane region" description="Helical" evidence="5">
    <location>
        <begin position="340"/>
        <end position="360"/>
    </location>
</feature>
<organism evidence="6 7">
    <name type="scientific">Ciona intestinalis</name>
    <name type="common">Transparent sea squirt</name>
    <name type="synonym">Ascidia intestinalis</name>
    <dbReference type="NCBI Taxonomy" id="7719"/>
    <lineage>
        <taxon>Eukaryota</taxon>
        <taxon>Metazoa</taxon>
        <taxon>Chordata</taxon>
        <taxon>Tunicata</taxon>
        <taxon>Ascidiacea</taxon>
        <taxon>Phlebobranchia</taxon>
        <taxon>Cionidae</taxon>
        <taxon>Ciona</taxon>
    </lineage>
</organism>
<feature type="transmembrane region" description="Helical" evidence="5">
    <location>
        <begin position="82"/>
        <end position="99"/>
    </location>
</feature>
<protein>
    <recommendedName>
        <fullName evidence="8">Major facilitator superfamily (MFS) profile domain-containing protein</fullName>
    </recommendedName>
</protein>
<dbReference type="GeneTree" id="ENSGT01030000234625"/>
<feature type="transmembrane region" description="Helical" evidence="5">
    <location>
        <begin position="15"/>
        <end position="33"/>
    </location>
</feature>
<dbReference type="GO" id="GO:0020037">
    <property type="term" value="F:heme binding"/>
    <property type="evidence" value="ECO:0000318"/>
    <property type="project" value="GO_Central"/>
</dbReference>
<feature type="transmembrane region" description="Helical" evidence="5">
    <location>
        <begin position="285"/>
        <end position="305"/>
    </location>
</feature>
<evidence type="ECO:0000256" key="1">
    <source>
        <dbReference type="ARBA" id="ARBA00004141"/>
    </source>
</evidence>
<feature type="transmembrane region" description="Helical" evidence="5">
    <location>
        <begin position="410"/>
        <end position="428"/>
    </location>
</feature>
<keyword evidence="7" id="KW-1185">Reference proteome</keyword>
<accession>H2XSH5</accession>
<dbReference type="AlphaFoldDB" id="H2XSH5"/>
<evidence type="ECO:0000313" key="6">
    <source>
        <dbReference type="Ensembl" id="ENSCINP00000032609.1"/>
    </source>
</evidence>